<dbReference type="Proteomes" id="UP001281761">
    <property type="component" value="Unassembled WGS sequence"/>
</dbReference>
<comment type="similarity">
    <text evidence="1">Belongs to the tRNA-intron endonuclease family.</text>
</comment>
<reference evidence="7 8" key="1">
    <citation type="journal article" date="2022" name="bioRxiv">
        <title>Genomics of Preaxostyla Flagellates Illuminates Evolutionary Transitions and the Path Towards Mitochondrial Loss.</title>
        <authorList>
            <person name="Novak L.V.F."/>
            <person name="Treitli S.C."/>
            <person name="Pyrih J."/>
            <person name="Halakuc P."/>
            <person name="Pipaliya S.V."/>
            <person name="Vacek V."/>
            <person name="Brzon O."/>
            <person name="Soukal P."/>
            <person name="Eme L."/>
            <person name="Dacks J.B."/>
            <person name="Karnkowska A."/>
            <person name="Elias M."/>
            <person name="Hampl V."/>
        </authorList>
    </citation>
    <scope>NUCLEOTIDE SEQUENCE [LARGE SCALE GENOMIC DNA]</scope>
    <source>
        <strain evidence="7">NAU3</strain>
        <tissue evidence="7">Gut</tissue>
    </source>
</reference>
<comment type="caution">
    <text evidence="7">The sequence shown here is derived from an EMBL/GenBank/DDBJ whole genome shotgun (WGS) entry which is preliminary data.</text>
</comment>
<evidence type="ECO:0000256" key="5">
    <source>
        <dbReference type="ARBA" id="ARBA00034031"/>
    </source>
</evidence>
<evidence type="ECO:0000313" key="8">
    <source>
        <dbReference type="Proteomes" id="UP001281761"/>
    </source>
</evidence>
<keyword evidence="4" id="KW-0456">Lyase</keyword>
<name>A0ABQ9Y6K6_9EUKA</name>
<dbReference type="EC" id="4.6.1.16" evidence="2"/>
<sequence length="246" mass="27730">MSLLLKDNLFLAFDNELVLSLESKRILGRQFGIPSEHSVTYQKNIPYVYPTPAAVIALALGFVTVEDGISLQPLSLDSLSFLFQTEQAISDLLIFTDLYFKGLFIATGLKYGSDYVAYEDHPNNCHSRFAVVIQHPSRIPHHQHDYSALPSVNPSQTTHFISPRTLVSQSRLCTTVRKDLLLCSASFSFPPDTFSLTTHCSEMTLPLEQRTLLYSLDYVQINWAGHNSIRSKEKVADENLPIVYDE</sequence>
<evidence type="ECO:0000256" key="2">
    <source>
        <dbReference type="ARBA" id="ARBA00012573"/>
    </source>
</evidence>
<dbReference type="EMBL" id="JARBJD010000030">
    <property type="protein sequence ID" value="KAK2959333.1"/>
    <property type="molecule type" value="Genomic_DNA"/>
</dbReference>
<comment type="catalytic activity">
    <reaction evidence="5">
        <text>pretRNA = a 3'-half-tRNA molecule with a 5'-OH end + a 5'-half-tRNA molecule with a 2',3'-cyclic phosphate end + an intron with a 2',3'-cyclic phosphate and a 5'-hydroxyl terminus.</text>
        <dbReference type="EC" id="4.6.1.16"/>
    </reaction>
</comment>
<evidence type="ECO:0000256" key="1">
    <source>
        <dbReference type="ARBA" id="ARBA00008078"/>
    </source>
</evidence>
<evidence type="ECO:0000256" key="4">
    <source>
        <dbReference type="ARBA" id="ARBA00023239"/>
    </source>
</evidence>
<dbReference type="InterPro" id="IPR006677">
    <property type="entry name" value="tRNA_intron_Endonuc_cat-like"/>
</dbReference>
<evidence type="ECO:0000259" key="6">
    <source>
        <dbReference type="Pfam" id="PF01974"/>
    </source>
</evidence>
<gene>
    <name evidence="7" type="ORF">BLNAU_5642</name>
</gene>
<feature type="domain" description="tRNA intron endonuclease catalytic" evidence="6">
    <location>
        <begin position="91"/>
        <end position="184"/>
    </location>
</feature>
<evidence type="ECO:0000256" key="3">
    <source>
        <dbReference type="ARBA" id="ARBA00022694"/>
    </source>
</evidence>
<dbReference type="CDD" id="cd22363">
    <property type="entry name" value="tRNA-intron_lyase_C"/>
    <property type="match status" value="1"/>
</dbReference>
<dbReference type="Pfam" id="PF01974">
    <property type="entry name" value="tRNA_int_endo"/>
    <property type="match status" value="1"/>
</dbReference>
<dbReference type="InterPro" id="IPR011856">
    <property type="entry name" value="tRNA_endonuc-like_dom_sf"/>
</dbReference>
<evidence type="ECO:0000313" key="7">
    <source>
        <dbReference type="EMBL" id="KAK2959333.1"/>
    </source>
</evidence>
<keyword evidence="3" id="KW-0819">tRNA processing</keyword>
<keyword evidence="8" id="KW-1185">Reference proteome</keyword>
<dbReference type="Gene3D" id="3.40.1350.10">
    <property type="match status" value="1"/>
</dbReference>
<protein>
    <recommendedName>
        <fullName evidence="2">tRNA-intron lyase</fullName>
        <ecNumber evidence="2">4.6.1.16</ecNumber>
    </recommendedName>
</protein>
<dbReference type="SUPFAM" id="SSF53032">
    <property type="entry name" value="tRNA-intron endonuclease catalytic domain-like"/>
    <property type="match status" value="1"/>
</dbReference>
<accession>A0ABQ9Y6K6</accession>
<dbReference type="PANTHER" id="PTHR13070:SF0">
    <property type="entry name" value="TRNA-SPLICING ENDONUCLEASE SUBUNIT SEN34"/>
    <property type="match status" value="1"/>
</dbReference>
<dbReference type="InterPro" id="IPR036167">
    <property type="entry name" value="tRNA_intron_Endo_cat-like_sf"/>
</dbReference>
<dbReference type="PANTHER" id="PTHR13070">
    <property type="entry name" value="TRNA-SPLICING ENDONUCLEASE SUBUNIT SEN34-RELATED"/>
    <property type="match status" value="1"/>
</dbReference>
<proteinExistence type="inferred from homology"/>
<organism evidence="7 8">
    <name type="scientific">Blattamonas nauphoetae</name>
    <dbReference type="NCBI Taxonomy" id="2049346"/>
    <lineage>
        <taxon>Eukaryota</taxon>
        <taxon>Metamonada</taxon>
        <taxon>Preaxostyla</taxon>
        <taxon>Oxymonadida</taxon>
        <taxon>Blattamonas</taxon>
    </lineage>
</organism>